<keyword evidence="4" id="KW-1185">Reference proteome</keyword>
<feature type="region of interest" description="Disordered" evidence="1">
    <location>
        <begin position="357"/>
        <end position="402"/>
    </location>
</feature>
<feature type="compositionally biased region" description="Polar residues" evidence="1">
    <location>
        <begin position="374"/>
        <end position="392"/>
    </location>
</feature>
<dbReference type="PANTHER" id="PTHR46929:SF33">
    <property type="entry name" value="L10-INTERACTING MYB DOMAIN-CONTAINING PROTEIN-LIKE ISOFORM X1"/>
    <property type="match status" value="1"/>
</dbReference>
<dbReference type="Proteomes" id="UP000655225">
    <property type="component" value="Unassembled WGS sequence"/>
</dbReference>
<evidence type="ECO:0000313" key="3">
    <source>
        <dbReference type="EMBL" id="KAF8398002.1"/>
    </source>
</evidence>
<feature type="domain" description="Myb/SANT-like" evidence="2">
    <location>
        <begin position="42"/>
        <end position="136"/>
    </location>
</feature>
<reference evidence="3 4" key="1">
    <citation type="submission" date="2020-04" db="EMBL/GenBank/DDBJ databases">
        <title>Plant Genome Project.</title>
        <authorList>
            <person name="Zhang R.-G."/>
        </authorList>
    </citation>
    <scope>NUCLEOTIDE SEQUENCE [LARGE SCALE GENOMIC DNA]</scope>
    <source>
        <strain evidence="3">YNK0</strain>
        <tissue evidence="3">Leaf</tissue>
    </source>
</reference>
<dbReference type="AlphaFoldDB" id="A0A834Z6P9"/>
<evidence type="ECO:0000259" key="2">
    <source>
        <dbReference type="Pfam" id="PF12776"/>
    </source>
</evidence>
<dbReference type="EMBL" id="JABCRI010000011">
    <property type="protein sequence ID" value="KAF8398002.1"/>
    <property type="molecule type" value="Genomic_DNA"/>
</dbReference>
<dbReference type="InterPro" id="IPR024752">
    <property type="entry name" value="Myb/SANT-like_dom"/>
</dbReference>
<organism evidence="3 4">
    <name type="scientific">Tetracentron sinense</name>
    <name type="common">Spur-leaf</name>
    <dbReference type="NCBI Taxonomy" id="13715"/>
    <lineage>
        <taxon>Eukaryota</taxon>
        <taxon>Viridiplantae</taxon>
        <taxon>Streptophyta</taxon>
        <taxon>Embryophyta</taxon>
        <taxon>Tracheophyta</taxon>
        <taxon>Spermatophyta</taxon>
        <taxon>Magnoliopsida</taxon>
        <taxon>Trochodendrales</taxon>
        <taxon>Trochodendraceae</taxon>
        <taxon>Tetracentron</taxon>
    </lineage>
</organism>
<sequence length="483" mass="55326">MGGSVYSAARDLDAVSDASLRFKGEEGMDSEAPTSSDRSRTNWTTPMDHYFIELLLDQVYRGNKIGHVFGKQAWAEMIALFNTKCGFQYDMDVLKNRYKSLRKQYNDIKILLNQNGFIWDETRQIVTADNRIWDDYIKAHPSSRSYKTKVLPYYNDLCVICGHAIADGRYSLSCLDVDLDNEGKRIVSQTPISDDRTKVDWTSTMDHCFVELMLDQVHKGNKIGHTFKKKAWAHMITLFNTKFEFEYDKDILKNRYKSLRRQYNSLKILLGQSGFSWDETQQMVTADDHVWDDYVKAHPNVRVYRNKIIPYYNGLCVICGGVICGDATGDKRCSRKKKMGGVSGGLQSMVMPVPCRVPMDDAHEESSHSGGDKNISNQQNKHLSKMPSTSQHSNKRARRTDNDMEDALREMAVAVTSLTNKKEENDNPTSTENVIDVLQAITGIDEDLLLDACDFLEDEKRAKMFLALDARLRKKWLVRKLRP</sequence>
<dbReference type="OrthoDB" id="1848055at2759"/>
<dbReference type="Pfam" id="PF12776">
    <property type="entry name" value="Myb_DNA-bind_3"/>
    <property type="match status" value="2"/>
</dbReference>
<dbReference type="PANTHER" id="PTHR46929">
    <property type="entry name" value="EXPRESSED PROTEIN"/>
    <property type="match status" value="1"/>
</dbReference>
<evidence type="ECO:0000256" key="1">
    <source>
        <dbReference type="SAM" id="MobiDB-lite"/>
    </source>
</evidence>
<dbReference type="OMA" id="ELCVICG"/>
<feature type="domain" description="Myb/SANT-like" evidence="2">
    <location>
        <begin position="201"/>
        <end position="294"/>
    </location>
</feature>
<gene>
    <name evidence="3" type="ORF">HHK36_016928</name>
</gene>
<accession>A0A834Z6P9</accession>
<evidence type="ECO:0000313" key="4">
    <source>
        <dbReference type="Proteomes" id="UP000655225"/>
    </source>
</evidence>
<proteinExistence type="predicted"/>
<name>A0A834Z6P9_TETSI</name>
<protein>
    <recommendedName>
        <fullName evidence="2">Myb/SANT-like domain-containing protein</fullName>
    </recommendedName>
</protein>
<comment type="caution">
    <text evidence="3">The sequence shown here is derived from an EMBL/GenBank/DDBJ whole genome shotgun (WGS) entry which is preliminary data.</text>
</comment>
<feature type="compositionally biased region" description="Basic and acidic residues" evidence="1">
    <location>
        <begin position="358"/>
        <end position="371"/>
    </location>
</feature>